<dbReference type="RefSeq" id="WP_259480843.1">
    <property type="nucleotide sequence ID" value="NZ_BAAAQY010000012.1"/>
</dbReference>
<evidence type="ECO:0000313" key="3">
    <source>
        <dbReference type="Proteomes" id="UP001500929"/>
    </source>
</evidence>
<protein>
    <recommendedName>
        <fullName evidence="4">SDR family oxidoreductase</fullName>
    </recommendedName>
</protein>
<feature type="region of interest" description="Disordered" evidence="1">
    <location>
        <begin position="1"/>
        <end position="29"/>
    </location>
</feature>
<proteinExistence type="predicted"/>
<feature type="compositionally biased region" description="Polar residues" evidence="1">
    <location>
        <begin position="1"/>
        <end position="12"/>
    </location>
</feature>
<dbReference type="InterPro" id="IPR036291">
    <property type="entry name" value="NAD(P)-bd_dom_sf"/>
</dbReference>
<dbReference type="PANTHER" id="PTHR43975:SF2">
    <property type="entry name" value="EG:BACR7A4.14 PROTEIN-RELATED"/>
    <property type="match status" value="1"/>
</dbReference>
<evidence type="ECO:0000313" key="2">
    <source>
        <dbReference type="EMBL" id="GAA2246651.1"/>
    </source>
</evidence>
<dbReference type="Proteomes" id="UP001500929">
    <property type="component" value="Unassembled WGS sequence"/>
</dbReference>
<keyword evidence="3" id="KW-1185">Reference proteome</keyword>
<dbReference type="PRINTS" id="PR00081">
    <property type="entry name" value="GDHRDH"/>
</dbReference>
<dbReference type="PANTHER" id="PTHR43975">
    <property type="entry name" value="ZGC:101858"/>
    <property type="match status" value="1"/>
</dbReference>
<evidence type="ECO:0000256" key="1">
    <source>
        <dbReference type="SAM" id="MobiDB-lite"/>
    </source>
</evidence>
<accession>A0ABN3E210</accession>
<name>A0ABN3E210_9MICO</name>
<dbReference type="Gene3D" id="3.40.50.720">
    <property type="entry name" value="NAD(P)-binding Rossmann-like Domain"/>
    <property type="match status" value="1"/>
</dbReference>
<dbReference type="InterPro" id="IPR002347">
    <property type="entry name" value="SDR_fam"/>
</dbReference>
<dbReference type="Pfam" id="PF13561">
    <property type="entry name" value="adh_short_C2"/>
    <property type="match status" value="1"/>
</dbReference>
<comment type="caution">
    <text evidence="2">The sequence shown here is derived from an EMBL/GenBank/DDBJ whole genome shotgun (WGS) entry which is preliminary data.</text>
</comment>
<reference evidence="2 3" key="1">
    <citation type="journal article" date="2019" name="Int. J. Syst. Evol. Microbiol.">
        <title>The Global Catalogue of Microorganisms (GCM) 10K type strain sequencing project: providing services to taxonomists for standard genome sequencing and annotation.</title>
        <authorList>
            <consortium name="The Broad Institute Genomics Platform"/>
            <consortium name="The Broad Institute Genome Sequencing Center for Infectious Disease"/>
            <person name="Wu L."/>
            <person name="Ma J."/>
        </authorList>
    </citation>
    <scope>NUCLEOTIDE SEQUENCE [LARGE SCALE GENOMIC DNA]</scope>
    <source>
        <strain evidence="2 3">JCM 16117</strain>
    </source>
</reference>
<gene>
    <name evidence="2" type="ORF">GCM10009851_35140</name>
</gene>
<sequence>MSSGTTQDSCGESDSHRIHGRGATGSTPLAFDLDPAGVRVNAVAPGITMTDELARRDPYRTWAERSSDKQALKGHSAPDDVAAAAAFLASDDARFITGLILPVDGGLTAASGLPAFS</sequence>
<dbReference type="EMBL" id="BAAAQY010000012">
    <property type="protein sequence ID" value="GAA2246651.1"/>
    <property type="molecule type" value="Genomic_DNA"/>
</dbReference>
<organism evidence="2 3">
    <name type="scientific">Herbiconiux moechotypicola</name>
    <dbReference type="NCBI Taxonomy" id="637393"/>
    <lineage>
        <taxon>Bacteria</taxon>
        <taxon>Bacillati</taxon>
        <taxon>Actinomycetota</taxon>
        <taxon>Actinomycetes</taxon>
        <taxon>Micrococcales</taxon>
        <taxon>Microbacteriaceae</taxon>
        <taxon>Herbiconiux</taxon>
    </lineage>
</organism>
<dbReference type="SUPFAM" id="SSF51735">
    <property type="entry name" value="NAD(P)-binding Rossmann-fold domains"/>
    <property type="match status" value="1"/>
</dbReference>
<evidence type="ECO:0008006" key="4">
    <source>
        <dbReference type="Google" id="ProtNLM"/>
    </source>
</evidence>